<protein>
    <submittedName>
        <fullName evidence="2">Uncharacterized protein</fullName>
    </submittedName>
</protein>
<accession>B4KN52</accession>
<feature type="region of interest" description="Disordered" evidence="1">
    <location>
        <begin position="1"/>
        <end position="33"/>
    </location>
</feature>
<dbReference type="Proteomes" id="UP000009192">
    <property type="component" value="Unassembled WGS sequence"/>
</dbReference>
<dbReference type="OrthoDB" id="7871587at2759"/>
<keyword evidence="3" id="KW-1185">Reference proteome</keyword>
<evidence type="ECO:0000313" key="3">
    <source>
        <dbReference type="Proteomes" id="UP000009192"/>
    </source>
</evidence>
<name>B4KN52_DROMO</name>
<feature type="compositionally biased region" description="Pro residues" evidence="1">
    <location>
        <begin position="19"/>
        <end position="33"/>
    </location>
</feature>
<dbReference type="SMR" id="B4KN52"/>
<reference evidence="2 3" key="1">
    <citation type="journal article" date="2007" name="Nature">
        <title>Evolution of genes and genomes on the Drosophila phylogeny.</title>
        <authorList>
            <consortium name="Drosophila 12 Genomes Consortium"/>
            <person name="Clark A.G."/>
            <person name="Eisen M.B."/>
            <person name="Smith D.R."/>
            <person name="Bergman C.M."/>
            <person name="Oliver B."/>
            <person name="Markow T.A."/>
            <person name="Kaufman T.C."/>
            <person name="Kellis M."/>
            <person name="Gelbart W."/>
            <person name="Iyer V.N."/>
            <person name="Pollard D.A."/>
            <person name="Sackton T.B."/>
            <person name="Larracuente A.M."/>
            <person name="Singh N.D."/>
            <person name="Abad J.P."/>
            <person name="Abt D.N."/>
            <person name="Adryan B."/>
            <person name="Aguade M."/>
            <person name="Akashi H."/>
            <person name="Anderson W.W."/>
            <person name="Aquadro C.F."/>
            <person name="Ardell D.H."/>
            <person name="Arguello R."/>
            <person name="Artieri C.G."/>
            <person name="Barbash D.A."/>
            <person name="Barker D."/>
            <person name="Barsanti P."/>
            <person name="Batterham P."/>
            <person name="Batzoglou S."/>
            <person name="Begun D."/>
            <person name="Bhutkar A."/>
            <person name="Blanco E."/>
            <person name="Bosak S.A."/>
            <person name="Bradley R.K."/>
            <person name="Brand A.D."/>
            <person name="Brent M.R."/>
            <person name="Brooks A.N."/>
            <person name="Brown R.H."/>
            <person name="Butlin R.K."/>
            <person name="Caggese C."/>
            <person name="Calvi B.R."/>
            <person name="Bernardo de Carvalho A."/>
            <person name="Caspi A."/>
            <person name="Castrezana S."/>
            <person name="Celniker S.E."/>
            <person name="Chang J.L."/>
            <person name="Chapple C."/>
            <person name="Chatterji S."/>
            <person name="Chinwalla A."/>
            <person name="Civetta A."/>
            <person name="Clifton S.W."/>
            <person name="Comeron J.M."/>
            <person name="Costello J.C."/>
            <person name="Coyne J.A."/>
            <person name="Daub J."/>
            <person name="David R.G."/>
            <person name="Delcher A.L."/>
            <person name="Delehaunty K."/>
            <person name="Do C.B."/>
            <person name="Ebling H."/>
            <person name="Edwards K."/>
            <person name="Eickbush T."/>
            <person name="Evans J.D."/>
            <person name="Filipski A."/>
            <person name="Findeiss S."/>
            <person name="Freyhult E."/>
            <person name="Fulton L."/>
            <person name="Fulton R."/>
            <person name="Garcia A.C."/>
            <person name="Gardiner A."/>
            <person name="Garfield D.A."/>
            <person name="Garvin B.E."/>
            <person name="Gibson G."/>
            <person name="Gilbert D."/>
            <person name="Gnerre S."/>
            <person name="Godfrey J."/>
            <person name="Good R."/>
            <person name="Gotea V."/>
            <person name="Gravely B."/>
            <person name="Greenberg A.J."/>
            <person name="Griffiths-Jones S."/>
            <person name="Gross S."/>
            <person name="Guigo R."/>
            <person name="Gustafson E.A."/>
            <person name="Haerty W."/>
            <person name="Hahn M.W."/>
            <person name="Halligan D.L."/>
            <person name="Halpern A.L."/>
            <person name="Halter G.M."/>
            <person name="Han M.V."/>
            <person name="Heger A."/>
            <person name="Hillier L."/>
            <person name="Hinrichs A.S."/>
            <person name="Holmes I."/>
            <person name="Hoskins R.A."/>
            <person name="Hubisz M.J."/>
            <person name="Hultmark D."/>
            <person name="Huntley M.A."/>
            <person name="Jaffe D.B."/>
            <person name="Jagadeeshan S."/>
            <person name="Jeck W.R."/>
            <person name="Johnson J."/>
            <person name="Jones C.D."/>
            <person name="Jordan W.C."/>
            <person name="Karpen G.H."/>
            <person name="Kataoka E."/>
            <person name="Keightley P.D."/>
            <person name="Kheradpour P."/>
            <person name="Kirkness E.F."/>
            <person name="Koerich L.B."/>
            <person name="Kristiansen K."/>
            <person name="Kudrna D."/>
            <person name="Kulathinal R.J."/>
            <person name="Kumar S."/>
            <person name="Kwok R."/>
            <person name="Lander E."/>
            <person name="Langley C.H."/>
            <person name="Lapoint R."/>
            <person name="Lazzaro B.P."/>
            <person name="Lee S.J."/>
            <person name="Levesque L."/>
            <person name="Li R."/>
            <person name="Lin C.F."/>
            <person name="Lin M.F."/>
            <person name="Lindblad-Toh K."/>
            <person name="Llopart A."/>
            <person name="Long M."/>
            <person name="Low L."/>
            <person name="Lozovsky E."/>
            <person name="Lu J."/>
            <person name="Luo M."/>
            <person name="Machado C.A."/>
            <person name="Makalowski W."/>
            <person name="Marzo M."/>
            <person name="Matsuda M."/>
            <person name="Matzkin L."/>
            <person name="McAllister B."/>
            <person name="McBride C.S."/>
            <person name="McKernan B."/>
            <person name="McKernan K."/>
            <person name="Mendez-Lago M."/>
            <person name="Minx P."/>
            <person name="Mollenhauer M.U."/>
            <person name="Montooth K."/>
            <person name="Mount S.M."/>
            <person name="Mu X."/>
            <person name="Myers E."/>
            <person name="Negre B."/>
            <person name="Newfeld S."/>
            <person name="Nielsen R."/>
            <person name="Noor M.A."/>
            <person name="O'Grady P."/>
            <person name="Pachter L."/>
            <person name="Papaceit M."/>
            <person name="Parisi M.J."/>
            <person name="Parisi M."/>
            <person name="Parts L."/>
            <person name="Pedersen J.S."/>
            <person name="Pesole G."/>
            <person name="Phillippy A.M."/>
            <person name="Ponting C.P."/>
            <person name="Pop M."/>
            <person name="Porcelli D."/>
            <person name="Powell J.R."/>
            <person name="Prohaska S."/>
            <person name="Pruitt K."/>
            <person name="Puig M."/>
            <person name="Quesneville H."/>
            <person name="Ram K.R."/>
            <person name="Rand D."/>
            <person name="Rasmussen M.D."/>
            <person name="Reed L.K."/>
            <person name="Reenan R."/>
            <person name="Reily A."/>
            <person name="Remington K.A."/>
            <person name="Rieger T.T."/>
            <person name="Ritchie M.G."/>
            <person name="Robin C."/>
            <person name="Rogers Y.H."/>
            <person name="Rohde C."/>
            <person name="Rozas J."/>
            <person name="Rubenfield M.J."/>
            <person name="Ruiz A."/>
            <person name="Russo S."/>
            <person name="Salzberg S.L."/>
            <person name="Sanchez-Gracia A."/>
            <person name="Saranga D.J."/>
            <person name="Sato H."/>
            <person name="Schaeffer S.W."/>
            <person name="Schatz M.C."/>
            <person name="Schlenke T."/>
            <person name="Schwartz R."/>
            <person name="Segarra C."/>
            <person name="Singh R.S."/>
            <person name="Sirot L."/>
            <person name="Sirota M."/>
            <person name="Sisneros N.B."/>
            <person name="Smith C.D."/>
            <person name="Smith T.F."/>
            <person name="Spieth J."/>
            <person name="Stage D.E."/>
            <person name="Stark A."/>
            <person name="Stephan W."/>
            <person name="Strausberg R.L."/>
            <person name="Strempel S."/>
            <person name="Sturgill D."/>
            <person name="Sutton G."/>
            <person name="Sutton G.G."/>
            <person name="Tao W."/>
            <person name="Teichmann S."/>
            <person name="Tobari Y.N."/>
            <person name="Tomimura Y."/>
            <person name="Tsolas J.M."/>
            <person name="Valente V.L."/>
            <person name="Venter E."/>
            <person name="Venter J.C."/>
            <person name="Vicario S."/>
            <person name="Vieira F.G."/>
            <person name="Vilella A.J."/>
            <person name="Villasante A."/>
            <person name="Walenz B."/>
            <person name="Wang J."/>
            <person name="Wasserman M."/>
            <person name="Watts T."/>
            <person name="Wilson D."/>
            <person name="Wilson R.K."/>
            <person name="Wing R.A."/>
            <person name="Wolfner M.F."/>
            <person name="Wong A."/>
            <person name="Wong G.K."/>
            <person name="Wu C.I."/>
            <person name="Wu G."/>
            <person name="Yamamoto D."/>
            <person name="Yang H.P."/>
            <person name="Yang S.P."/>
            <person name="Yorke J.A."/>
            <person name="Yoshida K."/>
            <person name="Zdobnov E."/>
            <person name="Zhang P."/>
            <person name="Zhang Y."/>
            <person name="Zimin A.V."/>
            <person name="Baldwin J."/>
            <person name="Abdouelleil A."/>
            <person name="Abdulkadir J."/>
            <person name="Abebe A."/>
            <person name="Abera B."/>
            <person name="Abreu J."/>
            <person name="Acer S.C."/>
            <person name="Aftuck L."/>
            <person name="Alexander A."/>
            <person name="An P."/>
            <person name="Anderson E."/>
            <person name="Anderson S."/>
            <person name="Arachi H."/>
            <person name="Azer M."/>
            <person name="Bachantsang P."/>
            <person name="Barry A."/>
            <person name="Bayul T."/>
            <person name="Berlin A."/>
            <person name="Bessette D."/>
            <person name="Bloom T."/>
            <person name="Blye J."/>
            <person name="Boguslavskiy L."/>
            <person name="Bonnet C."/>
            <person name="Boukhgalter B."/>
            <person name="Bourzgui I."/>
            <person name="Brown A."/>
            <person name="Cahill P."/>
            <person name="Channer S."/>
            <person name="Cheshatsang Y."/>
            <person name="Chuda L."/>
            <person name="Citroen M."/>
            <person name="Collymore A."/>
            <person name="Cooke P."/>
            <person name="Costello M."/>
            <person name="D'Aco K."/>
            <person name="Daza R."/>
            <person name="De Haan G."/>
            <person name="DeGray S."/>
            <person name="DeMaso C."/>
            <person name="Dhargay N."/>
            <person name="Dooley K."/>
            <person name="Dooley E."/>
            <person name="Doricent M."/>
            <person name="Dorje P."/>
            <person name="Dorjee K."/>
            <person name="Dupes A."/>
            <person name="Elong R."/>
            <person name="Falk J."/>
            <person name="Farina A."/>
            <person name="Faro S."/>
            <person name="Ferguson D."/>
            <person name="Fisher S."/>
            <person name="Foley C.D."/>
            <person name="Franke A."/>
            <person name="Friedrich D."/>
            <person name="Gadbois L."/>
            <person name="Gearin G."/>
            <person name="Gearin C.R."/>
            <person name="Giannoukos G."/>
            <person name="Goode T."/>
            <person name="Graham J."/>
            <person name="Grandbois E."/>
            <person name="Grewal S."/>
            <person name="Gyaltsen K."/>
            <person name="Hafez N."/>
            <person name="Hagos B."/>
            <person name="Hall J."/>
            <person name="Henson C."/>
            <person name="Hollinger A."/>
            <person name="Honan T."/>
            <person name="Huard M.D."/>
            <person name="Hughes L."/>
            <person name="Hurhula B."/>
            <person name="Husby M.E."/>
            <person name="Kamat A."/>
            <person name="Kanga B."/>
            <person name="Kashin S."/>
            <person name="Khazanovich D."/>
            <person name="Kisner P."/>
            <person name="Lance K."/>
            <person name="Lara M."/>
            <person name="Lee W."/>
            <person name="Lennon N."/>
            <person name="Letendre F."/>
            <person name="LeVine R."/>
            <person name="Lipovsky A."/>
            <person name="Liu X."/>
            <person name="Liu J."/>
            <person name="Liu S."/>
            <person name="Lokyitsang T."/>
            <person name="Lokyitsang Y."/>
            <person name="Lubonja R."/>
            <person name="Lui A."/>
            <person name="MacDonald P."/>
            <person name="Magnisalis V."/>
            <person name="Maru K."/>
            <person name="Matthews C."/>
            <person name="McCusker W."/>
            <person name="McDonough S."/>
            <person name="Mehta T."/>
            <person name="Meldrim J."/>
            <person name="Meneus L."/>
            <person name="Mihai O."/>
            <person name="Mihalev A."/>
            <person name="Mihova T."/>
            <person name="Mittelman R."/>
            <person name="Mlenga V."/>
            <person name="Montmayeur A."/>
            <person name="Mulrain L."/>
            <person name="Navidi A."/>
            <person name="Naylor J."/>
            <person name="Negash T."/>
            <person name="Nguyen T."/>
            <person name="Nguyen N."/>
            <person name="Nicol R."/>
            <person name="Norbu C."/>
            <person name="Norbu N."/>
            <person name="Novod N."/>
            <person name="O'Neill B."/>
            <person name="Osman S."/>
            <person name="Markiewicz E."/>
            <person name="Oyono O.L."/>
            <person name="Patti C."/>
            <person name="Phunkhang P."/>
            <person name="Pierre F."/>
            <person name="Priest M."/>
            <person name="Raghuraman S."/>
            <person name="Rege F."/>
            <person name="Reyes R."/>
            <person name="Rise C."/>
            <person name="Rogov P."/>
            <person name="Ross K."/>
            <person name="Ryan E."/>
            <person name="Settipalli S."/>
            <person name="Shea T."/>
            <person name="Sherpa N."/>
            <person name="Shi L."/>
            <person name="Shih D."/>
            <person name="Sparrow T."/>
            <person name="Spaulding J."/>
            <person name="Stalker J."/>
            <person name="Stange-Thomann N."/>
            <person name="Stavropoulos S."/>
            <person name="Stone C."/>
            <person name="Strader C."/>
            <person name="Tesfaye S."/>
            <person name="Thomson T."/>
            <person name="Thoulutsang Y."/>
            <person name="Thoulutsang D."/>
            <person name="Topham K."/>
            <person name="Topping I."/>
            <person name="Tsamla T."/>
            <person name="Vassiliev H."/>
            <person name="Vo A."/>
            <person name="Wangchuk T."/>
            <person name="Wangdi T."/>
            <person name="Weiand M."/>
            <person name="Wilkinson J."/>
            <person name="Wilson A."/>
            <person name="Yadav S."/>
            <person name="Young G."/>
            <person name="Yu Q."/>
            <person name="Zembek L."/>
            <person name="Zhong D."/>
            <person name="Zimmer A."/>
            <person name="Zwirko Z."/>
            <person name="Jaffe D.B."/>
            <person name="Alvarez P."/>
            <person name="Brockman W."/>
            <person name="Butler J."/>
            <person name="Chin C."/>
            <person name="Gnerre S."/>
            <person name="Grabherr M."/>
            <person name="Kleber M."/>
            <person name="Mauceli E."/>
            <person name="MacCallum I."/>
        </authorList>
    </citation>
    <scope>NUCLEOTIDE SEQUENCE [LARGE SCALE GENOMIC DNA]</scope>
    <source>
        <strain evidence="3">Tucson 15081-1352.22</strain>
    </source>
</reference>
<feature type="non-terminal residue" evidence="2">
    <location>
        <position position="118"/>
    </location>
</feature>
<evidence type="ECO:0000313" key="2">
    <source>
        <dbReference type="EMBL" id="EDW08879.2"/>
    </source>
</evidence>
<dbReference type="InParanoid" id="B4KN52"/>
<dbReference type="eggNOG" id="ENOG502T94G">
    <property type="taxonomic scope" value="Eukaryota"/>
</dbReference>
<sequence length="118" mass="13401">MCNKDCGAQRPQSGCPNPSCRPPPSLRPTCRPPPTLFSKLNCTACNRLFFFIVGAGIGLAIDAIKESARKAQEEANKDPKQKEKEKKEKEKQEKAEKEKKEKEKKEKEKKAKEQQEKE</sequence>
<organism evidence="2 3">
    <name type="scientific">Drosophila mojavensis</name>
    <name type="common">Fruit fly</name>
    <dbReference type="NCBI Taxonomy" id="7230"/>
    <lineage>
        <taxon>Eukaryota</taxon>
        <taxon>Metazoa</taxon>
        <taxon>Ecdysozoa</taxon>
        <taxon>Arthropoda</taxon>
        <taxon>Hexapoda</taxon>
        <taxon>Insecta</taxon>
        <taxon>Pterygota</taxon>
        <taxon>Neoptera</taxon>
        <taxon>Endopterygota</taxon>
        <taxon>Diptera</taxon>
        <taxon>Brachycera</taxon>
        <taxon>Muscomorpha</taxon>
        <taxon>Ephydroidea</taxon>
        <taxon>Drosophilidae</taxon>
        <taxon>Drosophila</taxon>
    </lineage>
</organism>
<dbReference type="AlphaFoldDB" id="B4KN52"/>
<dbReference type="KEGG" id="dmo:Dmoj_GI19330"/>
<evidence type="ECO:0000256" key="1">
    <source>
        <dbReference type="SAM" id="MobiDB-lite"/>
    </source>
</evidence>
<proteinExistence type="predicted"/>
<gene>
    <name evidence="2" type="primary">Dmoj\GI19330</name>
    <name evidence="2" type="ORF">Dmoj_GI19330</name>
</gene>
<feature type="region of interest" description="Disordered" evidence="1">
    <location>
        <begin position="68"/>
        <end position="118"/>
    </location>
</feature>
<dbReference type="EMBL" id="CH933808">
    <property type="protein sequence ID" value="EDW08879.2"/>
    <property type="molecule type" value="Genomic_DNA"/>
</dbReference>
<dbReference type="HOGENOM" id="CLU_155444_0_0_1"/>